<dbReference type="GO" id="GO:0051701">
    <property type="term" value="P:biological process involved in interaction with host"/>
    <property type="evidence" value="ECO:0007669"/>
    <property type="project" value="UniProtKB-ARBA"/>
</dbReference>
<dbReference type="SMART" id="SM00710">
    <property type="entry name" value="PbH1"/>
    <property type="match status" value="6"/>
</dbReference>
<dbReference type="KEGG" id="vg:65129342"/>
<protein>
    <submittedName>
        <fullName evidence="4">Uncharacterized protein</fullName>
    </submittedName>
</protein>
<proteinExistence type="predicted"/>
<keyword evidence="5" id="KW-1185">Reference proteome</keyword>
<dbReference type="Proteomes" id="UP000594003">
    <property type="component" value="Segment"/>
</dbReference>
<dbReference type="GO" id="GO:0019058">
    <property type="term" value="P:viral life cycle"/>
    <property type="evidence" value="ECO:0007669"/>
    <property type="project" value="UniProtKB-ARBA"/>
</dbReference>
<comment type="subcellular location">
    <subcellularLocation>
        <location evidence="1">Virion</location>
    </subcellularLocation>
</comment>
<evidence type="ECO:0000256" key="1">
    <source>
        <dbReference type="ARBA" id="ARBA00004328"/>
    </source>
</evidence>
<name>A0A7M1RZ74_9CAUD</name>
<evidence type="ECO:0000256" key="3">
    <source>
        <dbReference type="SAM" id="Coils"/>
    </source>
</evidence>
<dbReference type="GO" id="GO:0044423">
    <property type="term" value="C:virion component"/>
    <property type="evidence" value="ECO:0007669"/>
    <property type="project" value="UniProtKB-KW"/>
</dbReference>
<dbReference type="InterPro" id="IPR011050">
    <property type="entry name" value="Pectin_lyase_fold/virulence"/>
</dbReference>
<dbReference type="SUPFAM" id="SSF51126">
    <property type="entry name" value="Pectin lyase-like"/>
    <property type="match status" value="2"/>
</dbReference>
<dbReference type="RefSeq" id="YP_010111017.1">
    <property type="nucleotide sequence ID" value="NC_055877.1"/>
</dbReference>
<dbReference type="EMBL" id="MT774384">
    <property type="protein sequence ID" value="QOR58859.1"/>
    <property type="molecule type" value="Genomic_DNA"/>
</dbReference>
<accession>A0A7M1RZ74</accession>
<dbReference type="GeneID" id="65129342"/>
<keyword evidence="3" id="KW-0175">Coiled coil</keyword>
<dbReference type="InterPro" id="IPR012334">
    <property type="entry name" value="Pectin_lyas_fold"/>
</dbReference>
<keyword evidence="2" id="KW-0946">Virion</keyword>
<organism evidence="4 5">
    <name type="scientific">uncultured phage cr8_1</name>
    <dbReference type="NCBI Taxonomy" id="2772068"/>
    <lineage>
        <taxon>Viruses</taxon>
        <taxon>Duplodnaviria</taxon>
        <taxon>Heunggongvirae</taxon>
        <taxon>Uroviricota</taxon>
        <taxon>Caudoviricetes</taxon>
        <taxon>Crassvirales</taxon>
        <taxon>Intestiviridae</taxon>
        <taxon>Obtuvirinae</taxon>
        <taxon>Fohxhuevirus</taxon>
        <taxon>Fohxhuevirus gastrointestinalis</taxon>
    </lineage>
</organism>
<dbReference type="Gene3D" id="2.160.20.10">
    <property type="entry name" value="Single-stranded right-handed beta-helix, Pectin lyase-like"/>
    <property type="match status" value="2"/>
</dbReference>
<evidence type="ECO:0000313" key="5">
    <source>
        <dbReference type="Proteomes" id="UP000594003"/>
    </source>
</evidence>
<sequence length="1063" mass="120174">MKQFSKELGKVSVTPKGAWNINTTSERLDIVYDKRNNQAYIAKQNVPVGVDIDNREYWQPMNVTGYADNNFINLTTENENGTITAYESLEEAVATIFPINRRVGATLSFYNLNSDRLDRQAEFELWQFNSTDLANWENKNYWNNIYYNWNVFAGWYVSVDSLENHAKIPNVGQYAYVGTNLNNALLYQCRTNGTWTNTGIKVRNYISVVVSGNITIGENGNWFSGGKDTGIPATPAVDEQLDDIIIQLQQHTTEISNLKKSDANLQDQITSNDSDITSLTAKHKSLSKTVQGIAATGGASTATNVTYNNDSSRLNSENTQDAIDELTSKKFDKENIKQEIGNSIKDVVSQNVIFDNIRFPVMKFHKGMMEITNELGEDGNVTGNVQINVLQEIKYTISSKQFRDIDFNKYYTITKKSYIFSLPSTQCILCWNYNNLQFEAYSLRQVYSSYCIPICFIYTYEDKKPRINIDLTDNIIGIRLKDYKTNILTYFELNNLDSIHIRDIMPDDIENEDLHHYVTYICKRVKTIYIDEGDYKIGMFFSNNDSPSIKYLSNKHIIGVKRDKCVIRAWDFNNNTSTKLIANSNWHNSVFENLTVYNCGFGNSLPESFYDNTFYITVKNIIFNVTENIQSGYLNYIHNVHCIFDIRDCIVNVDENVRLFAAIYMDLGEKLIVDNCIINGLNKNDRSKQLITLPIGISGTKNAIIKNNTIYGGTEGIITKIDKSKSLEHFTIEHNTVEGTKEEGISFDCFGNNVGLHPTICELSIISAEYIEYTLLDSTNKSLKLYCTARNLKGSHPNETWQVYSLIEHKDYLKDFYIFFSNYAGDVFGGTICKCLDVGEDDKGVYVIADISFDPATLELSEDTDPKVGTNDSKRTSNFKRASIVSGVFAMSVKNNIIRNTKGTGLALFCAIYNSVVDGNTFENCAGGSYLFSSIALAVAAFTPCCNNKIINNIIIGGGTTLGETGYGFTFYGYAEHEDMLCYNNVFANNYLNTNQLYINNVKNLILTGNILDGNTILRLQKTVETNIFGTKLPVAPLPGQHFFNTTTKKEMMYNGTEWIEVI</sequence>
<feature type="coiled-coil region" evidence="3">
    <location>
        <begin position="241"/>
        <end position="268"/>
    </location>
</feature>
<reference evidence="4 5" key="1">
    <citation type="submission" date="2020-07" db="EMBL/GenBank/DDBJ databases">
        <title>Taxonomic proposal: Crassvirales, a new order of highly abundant and diverse bacterial viruses.</title>
        <authorList>
            <person name="Shkoporov A.N."/>
            <person name="Stockdale S.R."/>
            <person name="Guerin E."/>
            <person name="Ross R.P."/>
            <person name="Hill C."/>
        </authorList>
    </citation>
    <scope>NUCLEOTIDE SEQUENCE [LARGE SCALE GENOMIC DNA]</scope>
</reference>
<evidence type="ECO:0000256" key="2">
    <source>
        <dbReference type="ARBA" id="ARBA00022844"/>
    </source>
</evidence>
<evidence type="ECO:0000313" key="4">
    <source>
        <dbReference type="EMBL" id="QOR58859.1"/>
    </source>
</evidence>
<dbReference type="InterPro" id="IPR006626">
    <property type="entry name" value="PbH1"/>
</dbReference>